<evidence type="ECO:0000256" key="1">
    <source>
        <dbReference type="ARBA" id="ARBA00022438"/>
    </source>
</evidence>
<reference evidence="6 7" key="1">
    <citation type="journal article" date="2014" name="Science">
        <title>Plant genetics. Early allopolyploid evolution in the post-Neolithic Brassica napus oilseed genome.</title>
        <authorList>
            <person name="Chalhoub B."/>
            <person name="Denoeud F."/>
            <person name="Liu S."/>
            <person name="Parkin I.A."/>
            <person name="Tang H."/>
            <person name="Wang X."/>
            <person name="Chiquet J."/>
            <person name="Belcram H."/>
            <person name="Tong C."/>
            <person name="Samans B."/>
            <person name="Correa M."/>
            <person name="Da Silva C."/>
            <person name="Just J."/>
            <person name="Falentin C."/>
            <person name="Koh C.S."/>
            <person name="Le Clainche I."/>
            <person name="Bernard M."/>
            <person name="Bento P."/>
            <person name="Noel B."/>
            <person name="Labadie K."/>
            <person name="Alberti A."/>
            <person name="Charles M."/>
            <person name="Arnaud D."/>
            <person name="Guo H."/>
            <person name="Daviaud C."/>
            <person name="Alamery S."/>
            <person name="Jabbari K."/>
            <person name="Zhao M."/>
            <person name="Edger P.P."/>
            <person name="Chelaifa H."/>
            <person name="Tack D."/>
            <person name="Lassalle G."/>
            <person name="Mestiri I."/>
            <person name="Schnel N."/>
            <person name="Le Paslier M.C."/>
            <person name="Fan G."/>
            <person name="Renault V."/>
            <person name="Bayer P.E."/>
            <person name="Golicz A.A."/>
            <person name="Manoli S."/>
            <person name="Lee T.H."/>
            <person name="Thi V.H."/>
            <person name="Chalabi S."/>
            <person name="Hu Q."/>
            <person name="Fan C."/>
            <person name="Tollenaere R."/>
            <person name="Lu Y."/>
            <person name="Battail C."/>
            <person name="Shen J."/>
            <person name="Sidebottom C.H."/>
            <person name="Wang X."/>
            <person name="Canaguier A."/>
            <person name="Chauveau A."/>
            <person name="Berard A."/>
            <person name="Deniot G."/>
            <person name="Guan M."/>
            <person name="Liu Z."/>
            <person name="Sun F."/>
            <person name="Lim Y.P."/>
            <person name="Lyons E."/>
            <person name="Town C.D."/>
            <person name="Bancroft I."/>
            <person name="Wang X."/>
            <person name="Meng J."/>
            <person name="Ma J."/>
            <person name="Pires J.C."/>
            <person name="King G.J."/>
            <person name="Brunel D."/>
            <person name="Delourme R."/>
            <person name="Renard M."/>
            <person name="Aury J.M."/>
            <person name="Adams K.L."/>
            <person name="Batley J."/>
            <person name="Snowdon R.J."/>
            <person name="Tost J."/>
            <person name="Edwards D."/>
            <person name="Zhou Y."/>
            <person name="Hua W."/>
            <person name="Sharpe A.G."/>
            <person name="Paterson A.H."/>
            <person name="Guan C."/>
            <person name="Wincker P."/>
        </authorList>
    </citation>
    <scope>NUCLEOTIDE SEQUENCE [LARGE SCALE GENOMIC DNA]</scope>
    <source>
        <strain evidence="7">cv. Darmor-bzh</strain>
    </source>
</reference>
<keyword evidence="2" id="KW-0645">Protease</keyword>
<evidence type="ECO:0000256" key="5">
    <source>
        <dbReference type="SAM" id="Phobius"/>
    </source>
</evidence>
<evidence type="ECO:0000313" key="6">
    <source>
        <dbReference type="EMBL" id="CDY45953.1"/>
    </source>
</evidence>
<keyword evidence="3" id="KW-0378">Hydrolase</keyword>
<dbReference type="STRING" id="3708.A0A078I9V6"/>
<dbReference type="Gene3D" id="3.90.230.10">
    <property type="entry name" value="Creatinase/methionine aminopeptidase superfamily"/>
    <property type="match status" value="1"/>
</dbReference>
<evidence type="ECO:0000256" key="4">
    <source>
        <dbReference type="SAM" id="MobiDB-lite"/>
    </source>
</evidence>
<proteinExistence type="predicted"/>
<keyword evidence="5" id="KW-0812">Transmembrane</keyword>
<organism evidence="6 7">
    <name type="scientific">Brassica napus</name>
    <name type="common">Rape</name>
    <dbReference type="NCBI Taxonomy" id="3708"/>
    <lineage>
        <taxon>Eukaryota</taxon>
        <taxon>Viridiplantae</taxon>
        <taxon>Streptophyta</taxon>
        <taxon>Embryophyta</taxon>
        <taxon>Tracheophyta</taxon>
        <taxon>Spermatophyta</taxon>
        <taxon>Magnoliopsida</taxon>
        <taxon>eudicotyledons</taxon>
        <taxon>Gunneridae</taxon>
        <taxon>Pentapetalae</taxon>
        <taxon>rosids</taxon>
        <taxon>malvids</taxon>
        <taxon>Brassicales</taxon>
        <taxon>Brassicaceae</taxon>
        <taxon>Brassiceae</taxon>
        <taxon>Brassica</taxon>
    </lineage>
</organism>
<keyword evidence="1" id="KW-0031">Aminopeptidase</keyword>
<dbReference type="OMA" id="CVWAVEF"/>
<dbReference type="Proteomes" id="UP000028999">
    <property type="component" value="Unassembled WGS sequence"/>
</dbReference>
<dbReference type="AlphaFoldDB" id="A0A078I9V6"/>
<sequence length="176" mass="20594">MPRRKFVQPEADTCPGRQNAWFHLFYTVVGFVHVLCVWAVEFKTVRPDRIDGASNPNTAADKKRSKKTQQTDPPTIHVVKLFPSGEFPEGEIHQYKDDNLWRTTSEEKRDLERLEKLIYNSVRQTAEVHRQVREYVRSIAKPGMLMTDICETLEDTVRKLISENSQLWILEHILMV</sequence>
<dbReference type="SUPFAM" id="SSF55920">
    <property type="entry name" value="Creatinase/aminopeptidase"/>
    <property type="match status" value="1"/>
</dbReference>
<evidence type="ECO:0000313" key="7">
    <source>
        <dbReference type="Proteomes" id="UP000028999"/>
    </source>
</evidence>
<name>A0A078I9V6_BRANA</name>
<dbReference type="GO" id="GO:0004177">
    <property type="term" value="F:aminopeptidase activity"/>
    <property type="evidence" value="ECO:0007669"/>
    <property type="project" value="UniProtKB-KW"/>
</dbReference>
<dbReference type="PANTHER" id="PTHR45777:SF2">
    <property type="entry name" value="METHIONINE AMINOPEPTIDASE 2"/>
    <property type="match status" value="1"/>
</dbReference>
<keyword evidence="5" id="KW-0472">Membrane</keyword>
<feature type="region of interest" description="Disordered" evidence="4">
    <location>
        <begin position="49"/>
        <end position="73"/>
    </location>
</feature>
<dbReference type="InterPro" id="IPR050247">
    <property type="entry name" value="Met_Aminopeptidase_Type2"/>
</dbReference>
<dbReference type="PaxDb" id="3708-A0A078I9V6"/>
<evidence type="ECO:0000256" key="3">
    <source>
        <dbReference type="ARBA" id="ARBA00022801"/>
    </source>
</evidence>
<evidence type="ECO:0000256" key="2">
    <source>
        <dbReference type="ARBA" id="ARBA00022670"/>
    </source>
</evidence>
<dbReference type="EMBL" id="LK032643">
    <property type="protein sequence ID" value="CDY45953.1"/>
    <property type="molecule type" value="Genomic_DNA"/>
</dbReference>
<dbReference type="GO" id="GO:0006508">
    <property type="term" value="P:proteolysis"/>
    <property type="evidence" value="ECO:0007669"/>
    <property type="project" value="UniProtKB-KW"/>
</dbReference>
<gene>
    <name evidence="6" type="primary">BnaA02g17790D</name>
    <name evidence="6" type="ORF">GSBRNA2T00082953001</name>
</gene>
<keyword evidence="7" id="KW-1185">Reference proteome</keyword>
<dbReference type="InterPro" id="IPR036005">
    <property type="entry name" value="Creatinase/aminopeptidase-like"/>
</dbReference>
<keyword evidence="5" id="KW-1133">Transmembrane helix</keyword>
<dbReference type="PANTHER" id="PTHR45777">
    <property type="entry name" value="METHIONINE AMINOPEPTIDASE 2"/>
    <property type="match status" value="1"/>
</dbReference>
<accession>A0A078I9V6</accession>
<feature type="transmembrane region" description="Helical" evidence="5">
    <location>
        <begin position="20"/>
        <end position="40"/>
    </location>
</feature>
<protein>
    <submittedName>
        <fullName evidence="6">BnaA02g17790D protein</fullName>
    </submittedName>
</protein>
<dbReference type="Gramene" id="CDY45953">
    <property type="protein sequence ID" value="CDY45953"/>
    <property type="gene ID" value="GSBRNA2T00082953001"/>
</dbReference>